<dbReference type="OrthoDB" id="193023at2759"/>
<name>A0A1V9Z5F9_ACHHY</name>
<protein>
    <recommendedName>
        <fullName evidence="5">ARMC9 CTLH-like domain-containing protein</fullName>
    </recommendedName>
</protein>
<dbReference type="GO" id="GO:0045022">
    <property type="term" value="P:early endosome to late endosome transport"/>
    <property type="evidence" value="ECO:0007669"/>
    <property type="project" value="InterPro"/>
</dbReference>
<evidence type="ECO:0000256" key="2">
    <source>
        <dbReference type="ARBA" id="ARBA00004603"/>
    </source>
</evidence>
<dbReference type="Pfam" id="PF23138">
    <property type="entry name" value="CTLH_Armc9"/>
    <property type="match status" value="1"/>
</dbReference>
<dbReference type="InterPro" id="IPR015943">
    <property type="entry name" value="WD40/YVTN_repeat-like_dom_sf"/>
</dbReference>
<evidence type="ECO:0000313" key="7">
    <source>
        <dbReference type="Proteomes" id="UP000243579"/>
    </source>
</evidence>
<keyword evidence="7" id="KW-1185">Reference proteome</keyword>
<evidence type="ECO:0000256" key="3">
    <source>
        <dbReference type="ARBA" id="ARBA00006128"/>
    </source>
</evidence>
<comment type="subcellular location">
    <subcellularLocation>
        <location evidence="1">Early endosome</location>
    </subcellularLocation>
    <subcellularLocation>
        <location evidence="2">Late endosome</location>
    </subcellularLocation>
</comment>
<dbReference type="InterPro" id="IPR056327">
    <property type="entry name" value="ARMC9_CTLH-like_dom"/>
</dbReference>
<dbReference type="STRING" id="1202772.A0A1V9Z5F9"/>
<dbReference type="GO" id="GO:0031902">
    <property type="term" value="C:late endosome membrane"/>
    <property type="evidence" value="ECO:0007669"/>
    <property type="project" value="TreeGrafter"/>
</dbReference>
<dbReference type="EMBL" id="JNBR01000430">
    <property type="protein sequence ID" value="OQR93060.1"/>
    <property type="molecule type" value="Genomic_DNA"/>
</dbReference>
<dbReference type="GO" id="GO:0031901">
    <property type="term" value="C:early endosome membrane"/>
    <property type="evidence" value="ECO:0007669"/>
    <property type="project" value="TreeGrafter"/>
</dbReference>
<gene>
    <name evidence="6" type="ORF">ACHHYP_02974</name>
</gene>
<dbReference type="AlphaFoldDB" id="A0A1V9Z5F9"/>
<dbReference type="SUPFAM" id="SSF50969">
    <property type="entry name" value="YVTN repeat-like/Quinoprotein amine dehydrogenase"/>
    <property type="match status" value="1"/>
</dbReference>
<dbReference type="PROSITE" id="PS50896">
    <property type="entry name" value="LISH"/>
    <property type="match status" value="1"/>
</dbReference>
<dbReference type="InterPro" id="IPR011044">
    <property type="entry name" value="Quino_amine_DH_bsu"/>
</dbReference>
<comment type="similarity">
    <text evidence="3">Belongs to the WD repeat WDR91 family.</text>
</comment>
<dbReference type="PANTHER" id="PTHR13083:SF3">
    <property type="entry name" value="WD REPEAT-CONTAINING PROTEIN 91"/>
    <property type="match status" value="1"/>
</dbReference>
<keyword evidence="4" id="KW-0967">Endosome</keyword>
<evidence type="ECO:0000256" key="4">
    <source>
        <dbReference type="ARBA" id="ARBA00022753"/>
    </source>
</evidence>
<organism evidence="6 7">
    <name type="scientific">Achlya hypogyna</name>
    <name type="common">Oomycete</name>
    <name type="synonym">Protoachlya hypogyna</name>
    <dbReference type="NCBI Taxonomy" id="1202772"/>
    <lineage>
        <taxon>Eukaryota</taxon>
        <taxon>Sar</taxon>
        <taxon>Stramenopiles</taxon>
        <taxon>Oomycota</taxon>
        <taxon>Saprolegniomycetes</taxon>
        <taxon>Saprolegniales</taxon>
        <taxon>Achlyaceae</taxon>
        <taxon>Achlya</taxon>
    </lineage>
</organism>
<dbReference type="GO" id="GO:0051898">
    <property type="term" value="P:negative regulation of phosphatidylinositol 3-kinase/protein kinase B signal transduction"/>
    <property type="evidence" value="ECO:0007669"/>
    <property type="project" value="InterPro"/>
</dbReference>
<evidence type="ECO:0000259" key="5">
    <source>
        <dbReference type="Pfam" id="PF23138"/>
    </source>
</evidence>
<feature type="domain" description="ARMC9 CTLH-like" evidence="5">
    <location>
        <begin position="53"/>
        <end position="177"/>
    </location>
</feature>
<proteinExistence type="inferred from homology"/>
<dbReference type="Gene3D" id="2.130.10.10">
    <property type="entry name" value="YVTN repeat-like/Quinoprotein amine dehydrogenase"/>
    <property type="match status" value="1"/>
</dbReference>
<reference evidence="6 7" key="1">
    <citation type="journal article" date="2014" name="Genome Biol. Evol.">
        <title>The secreted proteins of Achlya hypogyna and Thraustotheca clavata identify the ancestral oomycete secretome and reveal gene acquisitions by horizontal gene transfer.</title>
        <authorList>
            <person name="Misner I."/>
            <person name="Blouin N."/>
            <person name="Leonard G."/>
            <person name="Richards T.A."/>
            <person name="Lane C.E."/>
        </authorList>
    </citation>
    <scope>NUCLEOTIDE SEQUENCE [LARGE SCALE GENOMIC DNA]</scope>
    <source>
        <strain evidence="6 7">ATCC 48635</strain>
    </source>
</reference>
<dbReference type="InterPro" id="IPR006594">
    <property type="entry name" value="LisH"/>
</dbReference>
<comment type="caution">
    <text evidence="6">The sequence shown here is derived from an EMBL/GenBank/DDBJ whole genome shotgun (WGS) entry which is preliminary data.</text>
</comment>
<sequence length="550" mass="60536">MARPAVPFLFSSVDELVLEYLLFRGFTKTFQSFVQERKKDVGEGLDVDKLVSQIFLHIKNTDLEKLLDLWDFLDARFFCHLENTFAPAVQQLKTALERCYIVHTVNSGHPEKATSFFKQYATVHAHSVADAHGWQPWFMLPYMQHPETDPHFREYFSAEWMDSLELTLRNFLATVFQAIPLPKLLAFQIAQAQDPSLRLQLESARAECHQLRCAAFLGVDVTAFRLDMKLAHEKVKRAEASAAELRHLLQLETHRQFAEHLCASPPSDAPEALGDDYVSLLGPSDAMVVSPDHRYIAVAGDDARVVVLTTDPLAVLDAMAEPLPAPIEHMAFLSDSKRILCGLRTGALVLLTVDAVAQPHTMITTPSCPRMDAVVRTRRICDGDVAGGRPTMVLLASSSPSGGAALELYDVFDDAIVQTSVVAAPIEHVCVTDMLVIAAHGCVITLYDVSSLTPLGRMNDPPMMLASTSVSGLGYLAGYNTIVVSTPRGVLGFRVDVTQWTLQCTRQIDSLPQSRLLGVSDGACLVATGSNVVILQVHELPLLHQAHEHP</sequence>
<dbReference type="GO" id="GO:0141039">
    <property type="term" value="F:phosphatidylinositol 3-kinase inhibitor activity"/>
    <property type="evidence" value="ECO:0007669"/>
    <property type="project" value="InterPro"/>
</dbReference>
<dbReference type="Proteomes" id="UP000243579">
    <property type="component" value="Unassembled WGS sequence"/>
</dbReference>
<accession>A0A1V9Z5F9</accession>
<evidence type="ECO:0000313" key="6">
    <source>
        <dbReference type="EMBL" id="OQR93060.1"/>
    </source>
</evidence>
<dbReference type="InterPro" id="IPR039724">
    <property type="entry name" value="WDR91"/>
</dbReference>
<dbReference type="PANTHER" id="PTHR13083">
    <property type="entry name" value="WD REPEAT-CONTAINING PROTEIN 91"/>
    <property type="match status" value="1"/>
</dbReference>
<evidence type="ECO:0000256" key="1">
    <source>
        <dbReference type="ARBA" id="ARBA00004412"/>
    </source>
</evidence>